<evidence type="ECO:0000313" key="6">
    <source>
        <dbReference type="Proteomes" id="UP000033671"/>
    </source>
</evidence>
<accession>A0A0F3P9F0</accession>
<dbReference type="SMART" id="SM00248">
    <property type="entry name" value="ANK"/>
    <property type="match status" value="3"/>
</dbReference>
<dbReference type="Proteomes" id="UP000033671">
    <property type="component" value="Unassembled WGS sequence"/>
</dbReference>
<dbReference type="PANTHER" id="PTHR24171">
    <property type="entry name" value="ANKYRIN REPEAT DOMAIN-CONTAINING PROTEIN 39-RELATED"/>
    <property type="match status" value="1"/>
</dbReference>
<name>A0A0F3P9F0_ORITS</name>
<dbReference type="Pfam" id="PF12796">
    <property type="entry name" value="Ank_2"/>
    <property type="match status" value="1"/>
</dbReference>
<dbReference type="PATRIC" id="fig|1359175.3.peg.1190"/>
<dbReference type="EMBL" id="LAOA01000019">
    <property type="protein sequence ID" value="KJV76541.1"/>
    <property type="molecule type" value="Genomic_DNA"/>
</dbReference>
<dbReference type="AlphaFoldDB" id="A0A0F3P9F0"/>
<dbReference type="InterPro" id="IPR018272">
    <property type="entry name" value="PRANC_domain"/>
</dbReference>
<comment type="caution">
    <text evidence="5">The sequence shown here is derived from an EMBL/GenBank/DDBJ whole genome shotgun (WGS) entry which is preliminary data.</text>
</comment>
<feature type="repeat" description="ANK" evidence="3">
    <location>
        <begin position="34"/>
        <end position="66"/>
    </location>
</feature>
<evidence type="ECO:0000256" key="1">
    <source>
        <dbReference type="ARBA" id="ARBA00022737"/>
    </source>
</evidence>
<dbReference type="InterPro" id="IPR036770">
    <property type="entry name" value="Ankyrin_rpt-contain_sf"/>
</dbReference>
<evidence type="ECO:0000259" key="4">
    <source>
        <dbReference type="Pfam" id="PF09372"/>
    </source>
</evidence>
<dbReference type="PROSITE" id="PS50297">
    <property type="entry name" value="ANK_REP_REGION"/>
    <property type="match status" value="2"/>
</dbReference>
<sequence length="264" mass="28963">MKKTPLHGAAAGGHKDVVEVLLAHGSNVNSQDHSESTPLHGAAFREHKDVVEVLLTHGSDINLQNKFKKTPLSVALSSENTEIIELLIAHVVKLEHCGADINSSGFLQNKELIDESQTLNKFKQDCEQEIQKLKNIHVFGSNLSVFDIFIAQKDMNALARYSHNTALANKIKNECYIYTSCINSSFKAGADREKLLQGAVVSINHILHVDDSTVASAPSLLCLPPELKLMILGHLSNAELINIQPIPEEEKDQVVGASTIYDEE</sequence>
<dbReference type="Pfam" id="PF09372">
    <property type="entry name" value="PRANC"/>
    <property type="match status" value="1"/>
</dbReference>
<proteinExistence type="predicted"/>
<dbReference type="PANTHER" id="PTHR24171:SF9">
    <property type="entry name" value="ANKYRIN REPEAT DOMAIN-CONTAINING PROTEIN 39"/>
    <property type="match status" value="1"/>
</dbReference>
<gene>
    <name evidence="5" type="ORF">OTSTA716_0729</name>
</gene>
<evidence type="ECO:0000313" key="5">
    <source>
        <dbReference type="EMBL" id="KJV76541.1"/>
    </source>
</evidence>
<evidence type="ECO:0000256" key="2">
    <source>
        <dbReference type="ARBA" id="ARBA00023043"/>
    </source>
</evidence>
<keyword evidence="1" id="KW-0677">Repeat</keyword>
<feature type="domain" description="PRANC" evidence="4">
    <location>
        <begin position="141"/>
        <end position="243"/>
    </location>
</feature>
<organism evidence="5 6">
    <name type="scientific">Orientia tsutsugamushi str. TA716</name>
    <dbReference type="NCBI Taxonomy" id="1359175"/>
    <lineage>
        <taxon>Bacteria</taxon>
        <taxon>Pseudomonadati</taxon>
        <taxon>Pseudomonadota</taxon>
        <taxon>Alphaproteobacteria</taxon>
        <taxon>Rickettsiales</taxon>
        <taxon>Rickettsiaceae</taxon>
        <taxon>Rickettsieae</taxon>
        <taxon>Orientia</taxon>
    </lineage>
</organism>
<dbReference type="PROSITE" id="PS50088">
    <property type="entry name" value="ANK_REPEAT"/>
    <property type="match status" value="2"/>
</dbReference>
<evidence type="ECO:0000256" key="3">
    <source>
        <dbReference type="PROSITE-ProRule" id="PRU00023"/>
    </source>
</evidence>
<dbReference type="InterPro" id="IPR002110">
    <property type="entry name" value="Ankyrin_rpt"/>
</dbReference>
<dbReference type="PRINTS" id="PR01415">
    <property type="entry name" value="ANKYRIN"/>
</dbReference>
<feature type="repeat" description="ANK" evidence="3">
    <location>
        <begin position="1"/>
        <end position="33"/>
    </location>
</feature>
<dbReference type="SUPFAM" id="SSF48403">
    <property type="entry name" value="Ankyrin repeat"/>
    <property type="match status" value="1"/>
</dbReference>
<reference evidence="5 6" key="1">
    <citation type="submission" date="2015-01" db="EMBL/GenBank/DDBJ databases">
        <title>Genome Sequencing of Rickettsiales.</title>
        <authorList>
            <person name="Daugherty S.C."/>
            <person name="Su Q."/>
            <person name="Abolude K."/>
            <person name="Beier-Sexton M."/>
            <person name="Carlyon J.A."/>
            <person name="Carter R."/>
            <person name="Day N.P."/>
            <person name="Dumler S.J."/>
            <person name="Dyachenko V."/>
            <person name="Godinez A."/>
            <person name="Kurtti T.J."/>
            <person name="Lichay M."/>
            <person name="Mullins K.E."/>
            <person name="Ott S."/>
            <person name="Pappas-Brown V."/>
            <person name="Paris D.H."/>
            <person name="Patel P."/>
            <person name="Richards A.L."/>
            <person name="Sadzewicz L."/>
            <person name="Sears K."/>
            <person name="Seidman D."/>
            <person name="Sengamalay N."/>
            <person name="Stenos J."/>
            <person name="Tallon L.J."/>
            <person name="Vincent G."/>
            <person name="Fraser C.M."/>
            <person name="Munderloh U."/>
            <person name="Dunning-Hotopp J.C."/>
        </authorList>
    </citation>
    <scope>NUCLEOTIDE SEQUENCE [LARGE SCALE GENOMIC DNA]</scope>
    <source>
        <strain evidence="5 6">TA716</strain>
    </source>
</reference>
<dbReference type="Gene3D" id="1.25.40.20">
    <property type="entry name" value="Ankyrin repeat-containing domain"/>
    <property type="match status" value="2"/>
</dbReference>
<keyword evidence="2 3" id="KW-0040">ANK repeat</keyword>
<protein>
    <submittedName>
        <fullName evidence="5">Ankyrin repeat family protein</fullName>
    </submittedName>
</protein>